<sequence>MSRQNFFSLEFFPPRDVEAAERLQKTTQELLVINPDFISVTFGAGGSTQEGTLETVRMLKAQGIKAVPHLSCIGNKADRILGILEQFKQMGVDRIVALRGDLPSGMGLVDNGLRYASDLVSLIRQHHGDHFHIEVAAYPEMHPQADSPSADLDHFITKVKAGADSAITQYFYNADAYFDFVNRLQAKGINIPVIAGIMPITNYSQLSRFSQMCGAEIPRWIRLRLAEFGDDRASIRSFGIEVVSQLCQQLIDNGAPGIHFYTLNQSAATLAIWNNLNNA</sequence>
<name>A0A7Y4LBC6_9BURK</name>
<dbReference type="InterPro" id="IPR003171">
    <property type="entry name" value="Mehydrof_redctse-like"/>
</dbReference>
<evidence type="ECO:0000313" key="14">
    <source>
        <dbReference type="Proteomes" id="UP000541421"/>
    </source>
</evidence>
<dbReference type="UniPathway" id="UPA00193"/>
<comment type="pathway">
    <text evidence="2 12">One-carbon metabolism; tetrahydrofolate interconversion.</text>
</comment>
<dbReference type="Pfam" id="PF02219">
    <property type="entry name" value="MTHFR"/>
    <property type="match status" value="1"/>
</dbReference>
<evidence type="ECO:0000256" key="8">
    <source>
        <dbReference type="ARBA" id="ARBA00023027"/>
    </source>
</evidence>
<keyword evidence="14" id="KW-1185">Reference proteome</keyword>
<comment type="cofactor">
    <cofactor evidence="1 12">
        <name>FAD</name>
        <dbReference type="ChEBI" id="CHEBI:57692"/>
    </cofactor>
</comment>
<dbReference type="Proteomes" id="UP000541421">
    <property type="component" value="Unassembled WGS sequence"/>
</dbReference>
<dbReference type="SUPFAM" id="SSF51730">
    <property type="entry name" value="FAD-linked oxidoreductase"/>
    <property type="match status" value="1"/>
</dbReference>
<evidence type="ECO:0000256" key="4">
    <source>
        <dbReference type="ARBA" id="ARBA00022605"/>
    </source>
</evidence>
<dbReference type="Gene3D" id="3.20.20.220">
    <property type="match status" value="1"/>
</dbReference>
<evidence type="ECO:0000256" key="5">
    <source>
        <dbReference type="ARBA" id="ARBA00022630"/>
    </source>
</evidence>
<proteinExistence type="inferred from homology"/>
<comment type="caution">
    <text evidence="13">The sequence shown here is derived from an EMBL/GenBank/DDBJ whole genome shotgun (WGS) entry which is preliminary data.</text>
</comment>
<dbReference type="PANTHER" id="PTHR45754:SF3">
    <property type="entry name" value="METHYLENETETRAHYDROFOLATE REDUCTASE (NADPH)"/>
    <property type="match status" value="1"/>
</dbReference>
<evidence type="ECO:0000256" key="2">
    <source>
        <dbReference type="ARBA" id="ARBA00004777"/>
    </source>
</evidence>
<dbReference type="GO" id="GO:0005829">
    <property type="term" value="C:cytosol"/>
    <property type="evidence" value="ECO:0007669"/>
    <property type="project" value="InterPro"/>
</dbReference>
<keyword evidence="7 12" id="KW-0560">Oxidoreductase</keyword>
<keyword evidence="8" id="KW-0520">NAD</keyword>
<dbReference type="AlphaFoldDB" id="A0A7Y4LBC6"/>
<protein>
    <recommendedName>
        <fullName evidence="12">Methylenetetrahydrofolate reductase</fullName>
        <ecNumber evidence="12">1.5.1.54</ecNumber>
    </recommendedName>
</protein>
<keyword evidence="6 12" id="KW-0274">FAD</keyword>
<gene>
    <name evidence="13" type="primary">metF</name>
    <name evidence="13" type="ORF">HKX40_09630</name>
</gene>
<organism evidence="13 14">
    <name type="scientific">Pelistega europaea</name>
    <dbReference type="NCBI Taxonomy" id="106147"/>
    <lineage>
        <taxon>Bacteria</taxon>
        <taxon>Pseudomonadati</taxon>
        <taxon>Pseudomonadota</taxon>
        <taxon>Betaproteobacteria</taxon>
        <taxon>Burkholderiales</taxon>
        <taxon>Alcaligenaceae</taxon>
        <taxon>Pelistega</taxon>
    </lineage>
</organism>
<keyword evidence="4" id="KW-0028">Amino-acid biosynthesis</keyword>
<evidence type="ECO:0000313" key="13">
    <source>
        <dbReference type="EMBL" id="NOL50387.1"/>
    </source>
</evidence>
<dbReference type="EMBL" id="JABGBO010000011">
    <property type="protein sequence ID" value="NOL50387.1"/>
    <property type="molecule type" value="Genomic_DNA"/>
</dbReference>
<dbReference type="GO" id="GO:0106312">
    <property type="term" value="F:methylenetetrahydrofolate reductase (NADH) activity"/>
    <property type="evidence" value="ECO:0007669"/>
    <property type="project" value="UniProtKB-EC"/>
</dbReference>
<dbReference type="GO" id="GO:0035999">
    <property type="term" value="P:tetrahydrofolate interconversion"/>
    <property type="evidence" value="ECO:0007669"/>
    <property type="project" value="UniProtKB-UniPathway"/>
</dbReference>
<dbReference type="EC" id="1.5.1.54" evidence="12"/>
<comment type="similarity">
    <text evidence="3 12">Belongs to the methylenetetrahydrofolate reductase family.</text>
</comment>
<evidence type="ECO:0000256" key="7">
    <source>
        <dbReference type="ARBA" id="ARBA00023002"/>
    </source>
</evidence>
<keyword evidence="9" id="KW-0486">Methionine biosynthesis</keyword>
<evidence type="ECO:0000256" key="11">
    <source>
        <dbReference type="ARBA" id="ARBA00048628"/>
    </source>
</evidence>
<reference evidence="13 14" key="1">
    <citation type="submission" date="2020-05" db="EMBL/GenBank/DDBJ databases">
        <authorList>
            <person name="Niu N."/>
        </authorList>
    </citation>
    <scope>NUCLEOTIDE SEQUENCE [LARGE SCALE GENOMIC DNA]</scope>
    <source>
        <strain evidence="13 14">LMG10982</strain>
    </source>
</reference>
<evidence type="ECO:0000256" key="6">
    <source>
        <dbReference type="ARBA" id="ARBA00022827"/>
    </source>
</evidence>
<dbReference type="GO" id="GO:0071949">
    <property type="term" value="F:FAD binding"/>
    <property type="evidence" value="ECO:0007669"/>
    <property type="project" value="TreeGrafter"/>
</dbReference>
<dbReference type="PANTHER" id="PTHR45754">
    <property type="entry name" value="METHYLENETETRAHYDROFOLATE REDUCTASE"/>
    <property type="match status" value="1"/>
</dbReference>
<accession>A0A7Y4LBC6</accession>
<dbReference type="InterPro" id="IPR029041">
    <property type="entry name" value="FAD-linked_oxidoreductase-like"/>
</dbReference>
<comment type="pathway">
    <text evidence="10">Amino-acid biosynthesis; L-methionine biosynthesis via de novo pathway.</text>
</comment>
<evidence type="ECO:0000256" key="3">
    <source>
        <dbReference type="ARBA" id="ARBA00006743"/>
    </source>
</evidence>
<dbReference type="CDD" id="cd00537">
    <property type="entry name" value="MTHFR"/>
    <property type="match status" value="1"/>
</dbReference>
<comment type="catalytic activity">
    <reaction evidence="11">
        <text>(6S)-5-methyl-5,6,7,8-tetrahydrofolate + NAD(+) = (6R)-5,10-methylene-5,6,7,8-tetrahydrofolate + NADH + H(+)</text>
        <dbReference type="Rhea" id="RHEA:19821"/>
        <dbReference type="ChEBI" id="CHEBI:15378"/>
        <dbReference type="ChEBI" id="CHEBI:15636"/>
        <dbReference type="ChEBI" id="CHEBI:18608"/>
        <dbReference type="ChEBI" id="CHEBI:57540"/>
        <dbReference type="ChEBI" id="CHEBI:57945"/>
        <dbReference type="EC" id="1.5.1.54"/>
    </reaction>
    <physiologicalReaction direction="right-to-left" evidence="11">
        <dbReference type="Rhea" id="RHEA:19823"/>
    </physiologicalReaction>
</comment>
<evidence type="ECO:0000256" key="9">
    <source>
        <dbReference type="ARBA" id="ARBA00023167"/>
    </source>
</evidence>
<evidence type="ECO:0000256" key="1">
    <source>
        <dbReference type="ARBA" id="ARBA00001974"/>
    </source>
</evidence>
<dbReference type="RefSeq" id="WP_171589368.1">
    <property type="nucleotide sequence ID" value="NZ_JABGBO010000011.1"/>
</dbReference>
<evidence type="ECO:0000256" key="10">
    <source>
        <dbReference type="ARBA" id="ARBA00034478"/>
    </source>
</evidence>
<evidence type="ECO:0000256" key="12">
    <source>
        <dbReference type="RuleBase" id="RU003862"/>
    </source>
</evidence>
<dbReference type="NCBIfam" id="TIGR00676">
    <property type="entry name" value="fadh2"/>
    <property type="match status" value="1"/>
</dbReference>
<dbReference type="GO" id="GO:0009086">
    <property type="term" value="P:methionine biosynthetic process"/>
    <property type="evidence" value="ECO:0007669"/>
    <property type="project" value="UniProtKB-KW"/>
</dbReference>
<dbReference type="InterPro" id="IPR004620">
    <property type="entry name" value="MTHF_reductase_bac"/>
</dbReference>
<keyword evidence="5 12" id="KW-0285">Flavoprotein</keyword>